<proteinExistence type="predicted"/>
<protein>
    <submittedName>
        <fullName evidence="4">Amino acid ABC transporter substrate-binding protein</fullName>
    </submittedName>
</protein>
<dbReference type="FunFam" id="3.40.190.10:FF:000806">
    <property type="entry name" value="Polar amino acid uptake family ABC transporter, periplasmic substrate-binding protein"/>
    <property type="match status" value="1"/>
</dbReference>
<organism evidence="4 5">
    <name type="scientific">Donghicola eburneus</name>
    <dbReference type="NCBI Taxonomy" id="393278"/>
    <lineage>
        <taxon>Bacteria</taxon>
        <taxon>Pseudomonadati</taxon>
        <taxon>Pseudomonadota</taxon>
        <taxon>Alphaproteobacteria</taxon>
        <taxon>Rhodobacterales</taxon>
        <taxon>Roseobacteraceae</taxon>
        <taxon>Donghicola</taxon>
    </lineage>
</organism>
<dbReference type="Pfam" id="PF00497">
    <property type="entry name" value="SBP_bac_3"/>
    <property type="match status" value="1"/>
</dbReference>
<evidence type="ECO:0000259" key="3">
    <source>
        <dbReference type="SMART" id="SM00062"/>
    </source>
</evidence>
<dbReference type="AlphaFoldDB" id="A0A1M4N1U2"/>
<reference evidence="5" key="1">
    <citation type="submission" date="2016-09" db="EMBL/GenBank/DDBJ databases">
        <authorList>
            <person name="Wibberg D."/>
        </authorList>
    </citation>
    <scope>NUCLEOTIDE SEQUENCE [LARGE SCALE GENOMIC DNA]</scope>
</reference>
<feature type="signal peptide" evidence="2">
    <location>
        <begin position="1"/>
        <end position="26"/>
    </location>
</feature>
<sequence>MQRTRALSLPALVLSLVVGGVTAAHAEDPCADYVPQEKPQNASRDIVGLDLDQIMDQGSMLFAVYEDYPPYSWMENGQPKGVDVEIAKLIAEYIGVEPKFNFVMSGENLEADLRVNIWKGSNLGGRIANVMMRIPYDSKFKCRVEQVTFTGQYAAESIAIAYDKASYPEDLPVPAYFRFDKVSVENDSISDFYLGGMAGGQMMTNIVRFPTMEGAMEALANQEVKAAMGPMGQLEYGATETIGIHQPSLAGFAVSKWTLGTAVHFSYKALSYMVDDAIAAALADGRIAQIYADYGMTHQPPVR</sequence>
<dbReference type="Proteomes" id="UP000184085">
    <property type="component" value="Unassembled WGS sequence"/>
</dbReference>
<feature type="domain" description="Solute-binding protein family 3/N-terminal" evidence="3">
    <location>
        <begin position="59"/>
        <end position="298"/>
    </location>
</feature>
<dbReference type="Gene3D" id="3.40.190.10">
    <property type="entry name" value="Periplasmic binding protein-like II"/>
    <property type="match status" value="2"/>
</dbReference>
<keyword evidence="5" id="KW-1185">Reference proteome</keyword>
<feature type="chain" id="PRO_5009906706" evidence="2">
    <location>
        <begin position="27"/>
        <end position="303"/>
    </location>
</feature>
<evidence type="ECO:0000256" key="1">
    <source>
        <dbReference type="ARBA" id="ARBA00022729"/>
    </source>
</evidence>
<keyword evidence="1 2" id="KW-0732">Signal</keyword>
<evidence type="ECO:0000256" key="2">
    <source>
        <dbReference type="SAM" id="SignalP"/>
    </source>
</evidence>
<name>A0A1M4N1U2_9RHOB</name>
<dbReference type="SMART" id="SM00062">
    <property type="entry name" value="PBPb"/>
    <property type="match status" value="1"/>
</dbReference>
<evidence type="ECO:0000313" key="4">
    <source>
        <dbReference type="EMBL" id="SCM68057.1"/>
    </source>
</evidence>
<gene>
    <name evidence="4" type="ORF">KARMA_2265</name>
</gene>
<dbReference type="PANTHER" id="PTHR35936:SF17">
    <property type="entry name" value="ARGININE-BINDING EXTRACELLULAR PROTEIN ARTP"/>
    <property type="match status" value="1"/>
</dbReference>
<dbReference type="RefSeq" id="WP_083595682.1">
    <property type="nucleotide sequence ID" value="NZ_FMJB01000050.1"/>
</dbReference>
<dbReference type="PANTHER" id="PTHR35936">
    <property type="entry name" value="MEMBRANE-BOUND LYTIC MUREIN TRANSGLYCOSYLASE F"/>
    <property type="match status" value="1"/>
</dbReference>
<dbReference type="SUPFAM" id="SSF53850">
    <property type="entry name" value="Periplasmic binding protein-like II"/>
    <property type="match status" value="1"/>
</dbReference>
<evidence type="ECO:0000313" key="5">
    <source>
        <dbReference type="Proteomes" id="UP000184085"/>
    </source>
</evidence>
<dbReference type="EMBL" id="FMJB01000050">
    <property type="protein sequence ID" value="SCM68057.1"/>
    <property type="molecule type" value="Genomic_DNA"/>
</dbReference>
<dbReference type="InterPro" id="IPR001638">
    <property type="entry name" value="Solute-binding_3/MltF_N"/>
</dbReference>
<accession>A0A1M4N1U2</accession>